<dbReference type="AlphaFoldDB" id="A0AAD7K270"/>
<organism evidence="2 3">
    <name type="scientific">Mycena maculata</name>
    <dbReference type="NCBI Taxonomy" id="230809"/>
    <lineage>
        <taxon>Eukaryota</taxon>
        <taxon>Fungi</taxon>
        <taxon>Dikarya</taxon>
        <taxon>Basidiomycota</taxon>
        <taxon>Agaricomycotina</taxon>
        <taxon>Agaricomycetes</taxon>
        <taxon>Agaricomycetidae</taxon>
        <taxon>Agaricales</taxon>
        <taxon>Marasmiineae</taxon>
        <taxon>Mycenaceae</taxon>
        <taxon>Mycena</taxon>
    </lineage>
</organism>
<protein>
    <submittedName>
        <fullName evidence="2">Uncharacterized protein</fullName>
    </submittedName>
</protein>
<evidence type="ECO:0000256" key="1">
    <source>
        <dbReference type="SAM" id="MobiDB-lite"/>
    </source>
</evidence>
<dbReference type="EMBL" id="JARJLG010000012">
    <property type="protein sequence ID" value="KAJ7776618.1"/>
    <property type="molecule type" value="Genomic_DNA"/>
</dbReference>
<proteinExistence type="predicted"/>
<dbReference type="Proteomes" id="UP001215280">
    <property type="component" value="Unassembled WGS sequence"/>
</dbReference>
<feature type="compositionally biased region" description="Basic and acidic residues" evidence="1">
    <location>
        <begin position="210"/>
        <end position="231"/>
    </location>
</feature>
<evidence type="ECO:0000313" key="2">
    <source>
        <dbReference type="EMBL" id="KAJ7776618.1"/>
    </source>
</evidence>
<evidence type="ECO:0000313" key="3">
    <source>
        <dbReference type="Proteomes" id="UP001215280"/>
    </source>
</evidence>
<feature type="region of interest" description="Disordered" evidence="1">
    <location>
        <begin position="155"/>
        <end position="231"/>
    </location>
</feature>
<name>A0AAD7K270_9AGAR</name>
<reference evidence="2" key="1">
    <citation type="submission" date="2023-03" db="EMBL/GenBank/DDBJ databases">
        <title>Massive genome expansion in bonnet fungi (Mycena s.s.) driven by repeated elements and novel gene families across ecological guilds.</title>
        <authorList>
            <consortium name="Lawrence Berkeley National Laboratory"/>
            <person name="Harder C.B."/>
            <person name="Miyauchi S."/>
            <person name="Viragh M."/>
            <person name="Kuo A."/>
            <person name="Thoen E."/>
            <person name="Andreopoulos B."/>
            <person name="Lu D."/>
            <person name="Skrede I."/>
            <person name="Drula E."/>
            <person name="Henrissat B."/>
            <person name="Morin E."/>
            <person name="Kohler A."/>
            <person name="Barry K."/>
            <person name="LaButti K."/>
            <person name="Morin E."/>
            <person name="Salamov A."/>
            <person name="Lipzen A."/>
            <person name="Mereny Z."/>
            <person name="Hegedus B."/>
            <person name="Baldrian P."/>
            <person name="Stursova M."/>
            <person name="Weitz H."/>
            <person name="Taylor A."/>
            <person name="Grigoriev I.V."/>
            <person name="Nagy L.G."/>
            <person name="Martin F."/>
            <person name="Kauserud H."/>
        </authorList>
    </citation>
    <scope>NUCLEOTIDE SEQUENCE</scope>
    <source>
        <strain evidence="2">CBHHK188m</strain>
    </source>
</reference>
<comment type="caution">
    <text evidence="2">The sequence shown here is derived from an EMBL/GenBank/DDBJ whole genome shotgun (WGS) entry which is preliminary data.</text>
</comment>
<sequence>MPTAKLKVDQPSAKGSPVILNGVGPTVTALGLAYRRVWFNNEIGERDRTGRRINFLGGPQIHRVFKAVEGDYNKLSPFGTSYEKLNGERGRGSVTRRMDLGRSKGCEWWSRKFKAKAKQLLRSGAGDPWTTSAERRIWNFDPAGGCEVHEVSLILGRSKHSPTPTGRRKPKLPKPTGEGPGAPGVRCPRSLSGKELISARTHVHPTHPRSGSDKEAGRRRWEANQKKNERW</sequence>
<keyword evidence="3" id="KW-1185">Reference proteome</keyword>
<gene>
    <name evidence="2" type="ORF">DFH07DRAFT_766812</name>
</gene>
<accession>A0AAD7K270</accession>